<dbReference type="EMBL" id="PYAU01000001">
    <property type="protein sequence ID" value="PSL36538.1"/>
    <property type="molecule type" value="Genomic_DNA"/>
</dbReference>
<evidence type="ECO:0000256" key="1">
    <source>
        <dbReference type="SAM" id="Phobius"/>
    </source>
</evidence>
<keyword evidence="1" id="KW-0472">Membrane</keyword>
<feature type="signal peptide" evidence="2">
    <location>
        <begin position="1"/>
        <end position="24"/>
    </location>
</feature>
<evidence type="ECO:0000256" key="2">
    <source>
        <dbReference type="SAM" id="SignalP"/>
    </source>
</evidence>
<keyword evidence="2" id="KW-0732">Signal</keyword>
<feature type="transmembrane region" description="Helical" evidence="1">
    <location>
        <begin position="305"/>
        <end position="331"/>
    </location>
</feature>
<keyword evidence="1" id="KW-1133">Transmembrane helix</keyword>
<evidence type="ECO:0000313" key="3">
    <source>
        <dbReference type="EMBL" id="PSL36538.1"/>
    </source>
</evidence>
<evidence type="ECO:0000313" key="4">
    <source>
        <dbReference type="Proteomes" id="UP000241203"/>
    </source>
</evidence>
<dbReference type="Proteomes" id="UP000241203">
    <property type="component" value="Unassembled WGS sequence"/>
</dbReference>
<name>A0A2P8GRD9_9MICO</name>
<comment type="caution">
    <text evidence="3">The sequence shown here is derived from an EMBL/GenBank/DDBJ whole genome shotgun (WGS) entry which is preliminary data.</text>
</comment>
<gene>
    <name evidence="3" type="ORF">CLV49_0130</name>
</gene>
<sequence length="339" mass="34353">MPQSRTTRTLTMLLSAVAVATAFAVSAGGTATAAAAATRAHTLSSAATDGASWSVSPADTPHGAGRPFFDYALDPGETIDDAFAVRNDGAAALTLAVYAADAFTTREGNIDLLPAGEQSEDAGTWVELDTAEIVLQPGETRVVPFSIAVPADARPGDHPAGIVTSLRSDDDGAQVQVDRRLGSRLFVRVAGELSPSVEVSDPVVSFSGTWNPLALGQVDVVYTLSNTGDTRVTAVGATSIHGPAGVASLTTGAEQLPEVLPGSTVEVTQTVSGVAALVWLGGAVNVIPTSVGIGAAQLDAVVLPFGVAAVPVATLLILAGIAVLVGAIVLLMRRRRRSA</sequence>
<feature type="chain" id="PRO_5039339922" evidence="2">
    <location>
        <begin position="25"/>
        <end position="339"/>
    </location>
</feature>
<organism evidence="3 4">
    <name type="scientific">Labedella gwakjiensis</name>
    <dbReference type="NCBI Taxonomy" id="390269"/>
    <lineage>
        <taxon>Bacteria</taxon>
        <taxon>Bacillati</taxon>
        <taxon>Actinomycetota</taxon>
        <taxon>Actinomycetes</taxon>
        <taxon>Micrococcales</taxon>
        <taxon>Microbacteriaceae</taxon>
        <taxon>Labedella</taxon>
    </lineage>
</organism>
<reference evidence="3 4" key="1">
    <citation type="submission" date="2018-03" db="EMBL/GenBank/DDBJ databases">
        <title>Genomic Encyclopedia of Archaeal and Bacterial Type Strains, Phase II (KMG-II): from individual species to whole genera.</title>
        <authorList>
            <person name="Goeker M."/>
        </authorList>
    </citation>
    <scope>NUCLEOTIDE SEQUENCE [LARGE SCALE GENOMIC DNA]</scope>
    <source>
        <strain evidence="3 4">DSM 21548</strain>
    </source>
</reference>
<proteinExistence type="predicted"/>
<protein>
    <submittedName>
        <fullName evidence="3">Uncharacterized protein DUF916</fullName>
    </submittedName>
</protein>
<keyword evidence="1" id="KW-0812">Transmembrane</keyword>
<accession>A0A2P8GRD9</accession>
<dbReference type="AlphaFoldDB" id="A0A2P8GRD9"/>